<dbReference type="NCBIfam" id="NF010568">
    <property type="entry name" value="PRK13961.1"/>
    <property type="match status" value="1"/>
</dbReference>
<gene>
    <name evidence="10" type="ORF">GBAR_LOCUS22431</name>
</gene>
<evidence type="ECO:0000313" key="10">
    <source>
        <dbReference type="EMBL" id="CAI8040239.1"/>
    </source>
</evidence>
<name>A0AA35X126_GEOBA</name>
<dbReference type="Gene3D" id="3.30.470.20">
    <property type="entry name" value="ATP-grasp fold, B domain"/>
    <property type="match status" value="1"/>
</dbReference>
<comment type="caution">
    <text evidence="10">The sequence shown here is derived from an EMBL/GenBank/DDBJ whole genome shotgun (WGS) entry which is preliminary data.</text>
</comment>
<dbReference type="GO" id="GO:0004639">
    <property type="term" value="F:phosphoribosylaminoimidazolesuccinocarboxamide synthase activity"/>
    <property type="evidence" value="ECO:0007669"/>
    <property type="project" value="UniProtKB-EC"/>
</dbReference>
<reference evidence="10" key="1">
    <citation type="submission" date="2023-03" db="EMBL/GenBank/DDBJ databases">
        <authorList>
            <person name="Steffen K."/>
            <person name="Cardenas P."/>
        </authorList>
    </citation>
    <scope>NUCLEOTIDE SEQUENCE</scope>
</reference>
<evidence type="ECO:0000256" key="3">
    <source>
        <dbReference type="ARBA" id="ARBA00012217"/>
    </source>
</evidence>
<evidence type="ECO:0000256" key="6">
    <source>
        <dbReference type="ARBA" id="ARBA00022755"/>
    </source>
</evidence>
<dbReference type="InterPro" id="IPR001636">
    <property type="entry name" value="SAICAR_synth"/>
</dbReference>
<evidence type="ECO:0000256" key="2">
    <source>
        <dbReference type="ARBA" id="ARBA00010190"/>
    </source>
</evidence>
<sequence length="198" mass="22335">MLVRKANRIDIECVVRGYIAGSAWSEYKQDGTVCGEKLPAGLVESERLPELIFTPSTKAEQGEHDENISIAEMEEAIGKDLSEKIIQTSFALFEAASEHAEKAGIILCDTKFEFGQIDGQLILIDEVFTPDSSRFWPKDEYKPGSSPRSFDKQYVRDYLSDIGWNKEPPAPELPAEVIRQTSEKYLEAYRLIVGRELL</sequence>
<dbReference type="PROSITE" id="PS01058">
    <property type="entry name" value="SAICAR_SYNTHETASE_2"/>
    <property type="match status" value="1"/>
</dbReference>
<feature type="domain" description="SAICAR synthetase/ADE2 N-terminal" evidence="9">
    <location>
        <begin position="1"/>
        <end position="168"/>
    </location>
</feature>
<dbReference type="InterPro" id="IPR018236">
    <property type="entry name" value="SAICAR_synthetase_CS"/>
</dbReference>
<dbReference type="GO" id="GO:0005737">
    <property type="term" value="C:cytoplasm"/>
    <property type="evidence" value="ECO:0007669"/>
    <property type="project" value="TreeGrafter"/>
</dbReference>
<dbReference type="EC" id="6.3.2.6" evidence="3"/>
<evidence type="ECO:0000256" key="7">
    <source>
        <dbReference type="ARBA" id="ARBA00022840"/>
    </source>
</evidence>
<dbReference type="PANTHER" id="PTHR43700">
    <property type="entry name" value="PHOSPHORIBOSYLAMINOIMIDAZOLE-SUCCINOCARBOXAMIDE SYNTHASE"/>
    <property type="match status" value="1"/>
</dbReference>
<comment type="pathway">
    <text evidence="1">Purine metabolism; IMP biosynthesis via de novo pathway; 5-amino-1-(5-phospho-D-ribosyl)imidazole-4-carboxamide from 5-amino-1-(5-phospho-D-ribosyl)imidazole-4-carboxylate: step 1/2.</text>
</comment>
<dbReference type="GO" id="GO:0005524">
    <property type="term" value="F:ATP binding"/>
    <property type="evidence" value="ECO:0007669"/>
    <property type="project" value="UniProtKB-KW"/>
</dbReference>
<protein>
    <recommendedName>
        <fullName evidence="3">phosphoribosylaminoimidazolesuccinocarboxamide synthase</fullName>
        <ecNumber evidence="3">6.3.2.6</ecNumber>
    </recommendedName>
    <alternativeName>
        <fullName evidence="8">SAICAR synthetase</fullName>
    </alternativeName>
</protein>
<dbReference type="InterPro" id="IPR028923">
    <property type="entry name" value="SAICAR_synt/ADE2_N"/>
</dbReference>
<dbReference type="EMBL" id="CASHTH010003093">
    <property type="protein sequence ID" value="CAI8040239.1"/>
    <property type="molecule type" value="Genomic_DNA"/>
</dbReference>
<dbReference type="CDD" id="cd01414">
    <property type="entry name" value="SAICAR_synt_Sc"/>
    <property type="match status" value="1"/>
</dbReference>
<dbReference type="GO" id="GO:0006189">
    <property type="term" value="P:'de novo' IMP biosynthetic process"/>
    <property type="evidence" value="ECO:0007669"/>
    <property type="project" value="TreeGrafter"/>
</dbReference>
<keyword evidence="11" id="KW-1185">Reference proteome</keyword>
<evidence type="ECO:0000256" key="8">
    <source>
        <dbReference type="ARBA" id="ARBA00030409"/>
    </source>
</evidence>
<accession>A0AA35X126</accession>
<comment type="similarity">
    <text evidence="2">Belongs to the SAICAR synthetase family.</text>
</comment>
<evidence type="ECO:0000259" key="9">
    <source>
        <dbReference type="Pfam" id="PF01259"/>
    </source>
</evidence>
<organism evidence="10 11">
    <name type="scientific">Geodia barretti</name>
    <name type="common">Barrett's horny sponge</name>
    <dbReference type="NCBI Taxonomy" id="519541"/>
    <lineage>
        <taxon>Eukaryota</taxon>
        <taxon>Metazoa</taxon>
        <taxon>Porifera</taxon>
        <taxon>Demospongiae</taxon>
        <taxon>Heteroscleromorpha</taxon>
        <taxon>Tetractinellida</taxon>
        <taxon>Astrophorina</taxon>
        <taxon>Geodiidae</taxon>
        <taxon>Geodia</taxon>
    </lineage>
</organism>
<evidence type="ECO:0000313" key="11">
    <source>
        <dbReference type="Proteomes" id="UP001174909"/>
    </source>
</evidence>
<dbReference type="Pfam" id="PF01259">
    <property type="entry name" value="SAICAR_synt"/>
    <property type="match status" value="1"/>
</dbReference>
<keyword evidence="6" id="KW-0658">Purine biosynthesis</keyword>
<dbReference type="AlphaFoldDB" id="A0AA35X126"/>
<evidence type="ECO:0000256" key="5">
    <source>
        <dbReference type="ARBA" id="ARBA00022741"/>
    </source>
</evidence>
<keyword evidence="4" id="KW-0436">Ligase</keyword>
<evidence type="ECO:0000256" key="1">
    <source>
        <dbReference type="ARBA" id="ARBA00004672"/>
    </source>
</evidence>
<evidence type="ECO:0000256" key="4">
    <source>
        <dbReference type="ARBA" id="ARBA00022598"/>
    </source>
</evidence>
<dbReference type="SUPFAM" id="SSF56104">
    <property type="entry name" value="SAICAR synthase-like"/>
    <property type="match status" value="1"/>
</dbReference>
<dbReference type="NCBIfam" id="TIGR00081">
    <property type="entry name" value="purC"/>
    <property type="match status" value="1"/>
</dbReference>
<proteinExistence type="inferred from homology"/>
<keyword evidence="7" id="KW-0067">ATP-binding</keyword>
<keyword evidence="5" id="KW-0547">Nucleotide-binding</keyword>
<dbReference type="PANTHER" id="PTHR43700:SF1">
    <property type="entry name" value="PHOSPHORIBOSYLAMINOIMIDAZOLE-SUCCINOCARBOXAMIDE SYNTHASE"/>
    <property type="match status" value="1"/>
</dbReference>
<dbReference type="FunFam" id="3.30.470.20:FF:000015">
    <property type="entry name" value="Phosphoribosylaminoimidazole-succinocarboxamide synthase"/>
    <property type="match status" value="1"/>
</dbReference>
<dbReference type="Proteomes" id="UP001174909">
    <property type="component" value="Unassembled WGS sequence"/>
</dbReference>